<evidence type="ECO:0000313" key="3">
    <source>
        <dbReference type="WBParaSite" id="TREG1_70130.1"/>
    </source>
</evidence>
<dbReference type="WBParaSite" id="TREG1_70130.1">
    <property type="protein sequence ID" value="TREG1_70130.1"/>
    <property type="gene ID" value="TREG1_70130"/>
</dbReference>
<feature type="coiled-coil region" evidence="1">
    <location>
        <begin position="126"/>
        <end position="153"/>
    </location>
</feature>
<keyword evidence="2" id="KW-1185">Reference proteome</keyword>
<sequence length="447" mass="52008">MLRKLSHLAEEFRIATEKRVNKTERRTLESNYTLNEKLSCLSTEMLNIMGKNKSYKQATKQLKHDVHVLRDVRNEMHKNWSNQIQSLKHSISNCLEKEKKLFSIKEMFPMKENVCILNKDLFQTHIDDMNIKGDELNEEVHNLRSKYDESLSQFEEYKYIRREELHRLKQLIQARNHLCQLVSDCKTALQEAYEMYEPESTTKLNFTERVQRFDHLLTAFFIIIYTCDQLISRITPYQIGDFRWKRLSTCVPSASTRQSLGGQKVMFSDSVQDSLATSSLANVDSQTRKTFSGKDESTGSNLESVEKDDLPIDFPLASKFGLEPVDPNKPQTINSDLLKELSKCSRQSGKRTNTPSVHAVAVQTEPLYNINDNNSNNKKQTSEKFKQKRSIELIHFRNRRGILHLPLINSTILAPKECYDELYSFNIRPIYKPKSPQLPSLYQLAKI</sequence>
<evidence type="ECO:0000256" key="1">
    <source>
        <dbReference type="SAM" id="Coils"/>
    </source>
</evidence>
<name>A0AA85K716_TRIRE</name>
<evidence type="ECO:0000313" key="2">
    <source>
        <dbReference type="Proteomes" id="UP000050795"/>
    </source>
</evidence>
<reference evidence="2" key="1">
    <citation type="submission" date="2022-06" db="EMBL/GenBank/DDBJ databases">
        <authorList>
            <person name="Berger JAMES D."/>
            <person name="Berger JAMES D."/>
        </authorList>
    </citation>
    <scope>NUCLEOTIDE SEQUENCE [LARGE SCALE GENOMIC DNA]</scope>
</reference>
<organism evidence="2 3">
    <name type="scientific">Trichobilharzia regenti</name>
    <name type="common">Nasal bird schistosome</name>
    <dbReference type="NCBI Taxonomy" id="157069"/>
    <lineage>
        <taxon>Eukaryota</taxon>
        <taxon>Metazoa</taxon>
        <taxon>Spiralia</taxon>
        <taxon>Lophotrochozoa</taxon>
        <taxon>Platyhelminthes</taxon>
        <taxon>Trematoda</taxon>
        <taxon>Digenea</taxon>
        <taxon>Strigeidida</taxon>
        <taxon>Schistosomatoidea</taxon>
        <taxon>Schistosomatidae</taxon>
        <taxon>Trichobilharzia</taxon>
    </lineage>
</organism>
<evidence type="ECO:0008006" key="4">
    <source>
        <dbReference type="Google" id="ProtNLM"/>
    </source>
</evidence>
<protein>
    <recommendedName>
        <fullName evidence="4">Cilia- and flagella-associated protein 157</fullName>
    </recommendedName>
</protein>
<proteinExistence type="predicted"/>
<keyword evidence="1" id="KW-0175">Coiled coil</keyword>
<reference evidence="3" key="2">
    <citation type="submission" date="2023-11" db="UniProtKB">
        <authorList>
            <consortium name="WormBaseParasite"/>
        </authorList>
    </citation>
    <scope>IDENTIFICATION</scope>
</reference>
<dbReference type="AlphaFoldDB" id="A0AA85K716"/>
<accession>A0AA85K716</accession>
<dbReference type="Proteomes" id="UP000050795">
    <property type="component" value="Unassembled WGS sequence"/>
</dbReference>